<organism evidence="1 2">
    <name type="scientific">Sphaerisporangium corydalis</name>
    <dbReference type="NCBI Taxonomy" id="1441875"/>
    <lineage>
        <taxon>Bacteria</taxon>
        <taxon>Bacillati</taxon>
        <taxon>Actinomycetota</taxon>
        <taxon>Actinomycetes</taxon>
        <taxon>Streptosporangiales</taxon>
        <taxon>Streptosporangiaceae</taxon>
        <taxon>Sphaerisporangium</taxon>
    </lineage>
</organism>
<comment type="caution">
    <text evidence="1">The sequence shown here is derived from an EMBL/GenBank/DDBJ whole genome shotgun (WGS) entry which is preliminary data.</text>
</comment>
<dbReference type="RefSeq" id="WP_262847809.1">
    <property type="nucleotide sequence ID" value="NZ_JANZYP010000067.1"/>
</dbReference>
<evidence type="ECO:0000313" key="2">
    <source>
        <dbReference type="Proteomes" id="UP001595891"/>
    </source>
</evidence>
<proteinExistence type="predicted"/>
<keyword evidence="2" id="KW-1185">Reference proteome</keyword>
<dbReference type="EMBL" id="JBHSFN010000024">
    <property type="protein sequence ID" value="MFC4590665.1"/>
    <property type="molecule type" value="Genomic_DNA"/>
</dbReference>
<accession>A0ABV9EPN2</accession>
<reference evidence="2" key="1">
    <citation type="journal article" date="2019" name="Int. J. Syst. Evol. Microbiol.">
        <title>The Global Catalogue of Microorganisms (GCM) 10K type strain sequencing project: providing services to taxonomists for standard genome sequencing and annotation.</title>
        <authorList>
            <consortium name="The Broad Institute Genomics Platform"/>
            <consortium name="The Broad Institute Genome Sequencing Center for Infectious Disease"/>
            <person name="Wu L."/>
            <person name="Ma J."/>
        </authorList>
    </citation>
    <scope>NUCLEOTIDE SEQUENCE [LARGE SCALE GENOMIC DNA]</scope>
    <source>
        <strain evidence="2">CCUG 49560</strain>
    </source>
</reference>
<protein>
    <recommendedName>
        <fullName evidence="3">DUF4352 domain-containing protein</fullName>
    </recommendedName>
</protein>
<name>A0ABV9EPN2_9ACTN</name>
<gene>
    <name evidence="1" type="ORF">ACFO8L_31535</name>
</gene>
<dbReference type="Proteomes" id="UP001595891">
    <property type="component" value="Unassembled WGS sequence"/>
</dbReference>
<sequence length="217" mass="23180">MTSPVHRGSRRRRPILVPAIVLLAAAGIGAVAALGGLKRAPVEGPPWLRAGQEIDQDVFRTRIDGALVHYLPADDPAVPSATVMDLDLRVYNDAKVSVPLSYLEKSLLRVASADGKTLMAPDAKGWLYDSTVPGEGAASRLLPPKRTSAVVIRFREVDSLDGESGGGRFPDVLAVDLARYENHQDSLTGRRAARLVPGDDDRPSVAAHVTVPVRKAV</sequence>
<evidence type="ECO:0008006" key="3">
    <source>
        <dbReference type="Google" id="ProtNLM"/>
    </source>
</evidence>
<evidence type="ECO:0000313" key="1">
    <source>
        <dbReference type="EMBL" id="MFC4590665.1"/>
    </source>
</evidence>